<dbReference type="Gene3D" id="3.40.50.10350">
    <property type="entry name" value="Glycerate kinase, domain 1"/>
    <property type="match status" value="1"/>
</dbReference>
<dbReference type="Proteomes" id="UP000565715">
    <property type="component" value="Unassembled WGS sequence"/>
</dbReference>
<feature type="region of interest" description="Disordered" evidence="5">
    <location>
        <begin position="399"/>
        <end position="432"/>
    </location>
</feature>
<dbReference type="AlphaFoldDB" id="A0A846XR22"/>
<keyword evidence="7" id="KW-1185">Reference proteome</keyword>
<dbReference type="RefSeq" id="WP_068046076.1">
    <property type="nucleotide sequence ID" value="NZ_JAAXOO010000006.1"/>
</dbReference>
<accession>A0A846XR22</accession>
<evidence type="ECO:0000256" key="1">
    <source>
        <dbReference type="ARBA" id="ARBA00006284"/>
    </source>
</evidence>
<dbReference type="GO" id="GO:0031388">
    <property type="term" value="P:organic acid phosphorylation"/>
    <property type="evidence" value="ECO:0007669"/>
    <property type="project" value="UniProtKB-UniRule"/>
</dbReference>
<comment type="caution">
    <text evidence="6">The sequence shown here is derived from an EMBL/GenBank/DDBJ whole genome shotgun (WGS) entry which is preliminary data.</text>
</comment>
<sequence>MSVTVPQRILVAPSGFKESLGAESVAHAIGAGLRRVLPGVHVDLAPIADGGEGTAAMLAAETGGTLHHLDVTGPVNLPVRAHWARLGFPAAKTAVVEVAAAAGLRQVPRDRRDPGNTTTFGAGELIAAALDSDAERIVVGCGDSGTCDGGAGALQALGARILDLSGREIGSGGYELARAARLDLSGLHSGVSRADIVVAGNPRNLLCGPRGVARVFGPQKGATPAQVEELSFALDNWAAILERDGRAPGDLRTGPVTGASGGLGAGLAGGVGAALRSRFDVLLDSGLTGADLDRRIARADLVITAEGAIDLQTPHGKVPAEIARRSRVQGVPVVALAGSLGEGAPSVHDVGIGAIASIIPVPMALADAVADAERLLTDAAERMMRMLLVGGALSVRMSRGAGRPVRPTGSGTRRTTGPRIPAARGRTRGQHQ</sequence>
<feature type="compositionally biased region" description="Low complexity" evidence="5">
    <location>
        <begin position="402"/>
        <end position="421"/>
    </location>
</feature>
<dbReference type="PANTHER" id="PTHR21599">
    <property type="entry name" value="GLYCERATE KINASE"/>
    <property type="match status" value="1"/>
</dbReference>
<evidence type="ECO:0000256" key="3">
    <source>
        <dbReference type="ARBA" id="ARBA00022777"/>
    </source>
</evidence>
<dbReference type="NCBIfam" id="TIGR00045">
    <property type="entry name" value="glycerate kinase"/>
    <property type="match status" value="1"/>
</dbReference>
<dbReference type="PIRSF" id="PIRSF006078">
    <property type="entry name" value="GlxK"/>
    <property type="match status" value="1"/>
</dbReference>
<gene>
    <name evidence="6" type="ORF">HGA13_23800</name>
</gene>
<dbReference type="GO" id="GO:0008887">
    <property type="term" value="F:glycerate kinase activity"/>
    <property type="evidence" value="ECO:0007669"/>
    <property type="project" value="UniProtKB-UniRule"/>
</dbReference>
<organism evidence="6 7">
    <name type="scientific">Nocardia speluncae</name>
    <dbReference type="NCBI Taxonomy" id="419477"/>
    <lineage>
        <taxon>Bacteria</taxon>
        <taxon>Bacillati</taxon>
        <taxon>Actinomycetota</taxon>
        <taxon>Actinomycetes</taxon>
        <taxon>Mycobacteriales</taxon>
        <taxon>Nocardiaceae</taxon>
        <taxon>Nocardia</taxon>
    </lineage>
</organism>
<dbReference type="Gene3D" id="3.90.1510.10">
    <property type="entry name" value="Glycerate kinase, domain 2"/>
    <property type="match status" value="1"/>
</dbReference>
<evidence type="ECO:0000256" key="2">
    <source>
        <dbReference type="ARBA" id="ARBA00022679"/>
    </source>
</evidence>
<proteinExistence type="inferred from homology"/>
<protein>
    <submittedName>
        <fullName evidence="6">Glycerate kinase</fullName>
    </submittedName>
</protein>
<dbReference type="Pfam" id="PF02595">
    <property type="entry name" value="Gly_kinase"/>
    <property type="match status" value="1"/>
</dbReference>
<dbReference type="PANTHER" id="PTHR21599:SF0">
    <property type="entry name" value="GLYCERATE KINASE"/>
    <property type="match status" value="1"/>
</dbReference>
<dbReference type="InterPro" id="IPR018197">
    <property type="entry name" value="Glycerate_kinase_RE-like"/>
</dbReference>
<dbReference type="EMBL" id="JAAXOO010000006">
    <property type="protein sequence ID" value="NKY36074.1"/>
    <property type="molecule type" value="Genomic_DNA"/>
</dbReference>
<name>A0A846XR22_9NOCA</name>
<evidence type="ECO:0000313" key="6">
    <source>
        <dbReference type="EMBL" id="NKY36074.1"/>
    </source>
</evidence>
<evidence type="ECO:0000256" key="4">
    <source>
        <dbReference type="PIRNR" id="PIRNR006078"/>
    </source>
</evidence>
<keyword evidence="3 4" id="KW-0418">Kinase</keyword>
<dbReference type="InterPro" id="IPR018193">
    <property type="entry name" value="Glyc_kinase_flavodox-like_fold"/>
</dbReference>
<reference evidence="6 7" key="1">
    <citation type="submission" date="2020-04" db="EMBL/GenBank/DDBJ databases">
        <title>MicrobeNet Type strains.</title>
        <authorList>
            <person name="Nicholson A.C."/>
        </authorList>
    </citation>
    <scope>NUCLEOTIDE SEQUENCE [LARGE SCALE GENOMIC DNA]</scope>
    <source>
        <strain evidence="6 7">DSM 45078</strain>
    </source>
</reference>
<dbReference type="SUPFAM" id="SSF110738">
    <property type="entry name" value="Glycerate kinase I"/>
    <property type="match status" value="1"/>
</dbReference>
<evidence type="ECO:0000256" key="5">
    <source>
        <dbReference type="SAM" id="MobiDB-lite"/>
    </source>
</evidence>
<evidence type="ECO:0000313" key="7">
    <source>
        <dbReference type="Proteomes" id="UP000565715"/>
    </source>
</evidence>
<comment type="similarity">
    <text evidence="1 4">Belongs to the glycerate kinase type-1 family.</text>
</comment>
<dbReference type="InterPro" id="IPR004381">
    <property type="entry name" value="Glycerate_kinase"/>
</dbReference>
<dbReference type="InterPro" id="IPR036129">
    <property type="entry name" value="Glycerate_kinase_sf"/>
</dbReference>
<keyword evidence="2 4" id="KW-0808">Transferase</keyword>